<feature type="compositionally biased region" description="Polar residues" evidence="19">
    <location>
        <begin position="1031"/>
        <end position="1047"/>
    </location>
</feature>
<keyword evidence="15" id="KW-0675">Receptor</keyword>
<keyword evidence="8" id="KW-0732">Signal</keyword>
<dbReference type="FunFam" id="2.60.120.430:FF:000004">
    <property type="entry name" value="Putative leucine-rich repeat receptor-like serine/threonine-protein kinase"/>
    <property type="match status" value="1"/>
</dbReference>
<proteinExistence type="predicted"/>
<dbReference type="Pfam" id="PF11721">
    <property type="entry name" value="Malectin"/>
    <property type="match status" value="1"/>
</dbReference>
<dbReference type="SUPFAM" id="SSF52058">
    <property type="entry name" value="L domain-like"/>
    <property type="match status" value="1"/>
</dbReference>
<dbReference type="CDD" id="cd14066">
    <property type="entry name" value="STKc_IRAK"/>
    <property type="match status" value="1"/>
</dbReference>
<comment type="catalytic activity">
    <reaction evidence="17">
        <text>L-threonyl-[protein] + ATP = O-phospho-L-threonyl-[protein] + ADP + H(+)</text>
        <dbReference type="Rhea" id="RHEA:46608"/>
        <dbReference type="Rhea" id="RHEA-COMP:11060"/>
        <dbReference type="Rhea" id="RHEA-COMP:11605"/>
        <dbReference type="ChEBI" id="CHEBI:15378"/>
        <dbReference type="ChEBI" id="CHEBI:30013"/>
        <dbReference type="ChEBI" id="CHEBI:30616"/>
        <dbReference type="ChEBI" id="CHEBI:61977"/>
        <dbReference type="ChEBI" id="CHEBI:456216"/>
        <dbReference type="EC" id="2.7.11.1"/>
    </reaction>
</comment>
<dbReference type="InterPro" id="IPR051824">
    <property type="entry name" value="LRR_Rcpt-Like_S/T_Kinase"/>
</dbReference>
<keyword evidence="9" id="KW-0677">Repeat</keyword>
<dbReference type="InterPro" id="IPR008271">
    <property type="entry name" value="Ser/Thr_kinase_AS"/>
</dbReference>
<dbReference type="InterPro" id="IPR011009">
    <property type="entry name" value="Kinase-like_dom_sf"/>
</dbReference>
<dbReference type="SMART" id="SM00220">
    <property type="entry name" value="S_TKc"/>
    <property type="match status" value="1"/>
</dbReference>
<evidence type="ECO:0000256" key="1">
    <source>
        <dbReference type="ARBA" id="ARBA00004479"/>
    </source>
</evidence>
<organism evidence="22 23">
    <name type="scientific">Linum tenue</name>
    <dbReference type="NCBI Taxonomy" id="586396"/>
    <lineage>
        <taxon>Eukaryota</taxon>
        <taxon>Viridiplantae</taxon>
        <taxon>Streptophyta</taxon>
        <taxon>Embryophyta</taxon>
        <taxon>Tracheophyta</taxon>
        <taxon>Spermatophyta</taxon>
        <taxon>Magnoliopsida</taxon>
        <taxon>eudicotyledons</taxon>
        <taxon>Gunneridae</taxon>
        <taxon>Pentapetalae</taxon>
        <taxon>rosids</taxon>
        <taxon>fabids</taxon>
        <taxon>Malpighiales</taxon>
        <taxon>Linaceae</taxon>
        <taxon>Linum</taxon>
    </lineage>
</organism>
<evidence type="ECO:0000256" key="18">
    <source>
        <dbReference type="ARBA" id="ARBA00048679"/>
    </source>
</evidence>
<feature type="region of interest" description="Disordered" evidence="19">
    <location>
        <begin position="1031"/>
        <end position="1087"/>
    </location>
</feature>
<dbReference type="GO" id="GO:0004674">
    <property type="term" value="F:protein serine/threonine kinase activity"/>
    <property type="evidence" value="ECO:0007669"/>
    <property type="project" value="UniProtKB-KW"/>
</dbReference>
<evidence type="ECO:0000256" key="13">
    <source>
        <dbReference type="ARBA" id="ARBA00022989"/>
    </source>
</evidence>
<evidence type="ECO:0000256" key="16">
    <source>
        <dbReference type="ARBA" id="ARBA00023180"/>
    </source>
</evidence>
<dbReference type="EC" id="2.7.11.1" evidence="2"/>
<keyword evidence="7 20" id="KW-0812">Transmembrane</keyword>
<keyword evidence="12" id="KW-0067">ATP-binding</keyword>
<evidence type="ECO:0000256" key="9">
    <source>
        <dbReference type="ARBA" id="ARBA00022737"/>
    </source>
</evidence>
<keyword evidence="6" id="KW-0808">Transferase</keyword>
<feature type="non-terminal residue" evidence="22">
    <location>
        <position position="1"/>
    </location>
</feature>
<evidence type="ECO:0000256" key="2">
    <source>
        <dbReference type="ARBA" id="ARBA00012513"/>
    </source>
</evidence>
<evidence type="ECO:0000256" key="10">
    <source>
        <dbReference type="ARBA" id="ARBA00022741"/>
    </source>
</evidence>
<evidence type="ECO:0000256" key="12">
    <source>
        <dbReference type="ARBA" id="ARBA00022840"/>
    </source>
</evidence>
<evidence type="ECO:0000256" key="6">
    <source>
        <dbReference type="ARBA" id="ARBA00022679"/>
    </source>
</evidence>
<keyword evidence="5" id="KW-0433">Leucine-rich repeat</keyword>
<keyword evidence="11" id="KW-0418">Kinase</keyword>
<comment type="subcellular location">
    <subcellularLocation>
        <location evidence="1">Membrane</location>
        <topology evidence="1">Single-pass type I membrane protein</topology>
    </subcellularLocation>
</comment>
<dbReference type="EMBL" id="CAMGYJ010000005">
    <property type="protein sequence ID" value="CAI0409250.1"/>
    <property type="molecule type" value="Genomic_DNA"/>
</dbReference>
<evidence type="ECO:0000256" key="15">
    <source>
        <dbReference type="ARBA" id="ARBA00023170"/>
    </source>
</evidence>
<dbReference type="Pfam" id="PF13855">
    <property type="entry name" value="LRR_8"/>
    <property type="match status" value="1"/>
</dbReference>
<dbReference type="FunFam" id="3.80.10.10:FF:000041">
    <property type="entry name" value="LRR receptor-like serine/threonine-protein kinase ERECTA"/>
    <property type="match status" value="1"/>
</dbReference>
<evidence type="ECO:0000256" key="8">
    <source>
        <dbReference type="ARBA" id="ARBA00022729"/>
    </source>
</evidence>
<evidence type="ECO:0000256" key="4">
    <source>
        <dbReference type="ARBA" id="ARBA00022553"/>
    </source>
</evidence>
<evidence type="ECO:0000256" key="5">
    <source>
        <dbReference type="ARBA" id="ARBA00022614"/>
    </source>
</evidence>
<dbReference type="FunFam" id="3.30.200.20:FF:000217">
    <property type="entry name" value="probable LRR receptor-like serine/threonine-protein kinase At1g53430"/>
    <property type="match status" value="1"/>
</dbReference>
<reference evidence="22" key="1">
    <citation type="submission" date="2022-08" db="EMBL/GenBank/DDBJ databases">
        <authorList>
            <person name="Gutierrez-Valencia J."/>
        </authorList>
    </citation>
    <scope>NUCLEOTIDE SEQUENCE</scope>
</reference>
<keyword evidence="4" id="KW-0597">Phosphoprotein</keyword>
<dbReference type="FunFam" id="1.10.510.10:FF:000044">
    <property type="entry name" value="Putative LRR receptor-like serine/threonine-protein kinase"/>
    <property type="match status" value="1"/>
</dbReference>
<accession>A0AAV0JH52</accession>
<keyword evidence="3" id="KW-0723">Serine/threonine-protein kinase</keyword>
<dbReference type="PANTHER" id="PTHR48006">
    <property type="entry name" value="LEUCINE-RICH REPEAT-CONTAINING PROTEIN DDB_G0281931-RELATED"/>
    <property type="match status" value="1"/>
</dbReference>
<dbReference type="SUPFAM" id="SSF56112">
    <property type="entry name" value="Protein kinase-like (PK-like)"/>
    <property type="match status" value="1"/>
</dbReference>
<dbReference type="PANTHER" id="PTHR48006:SF60">
    <property type="entry name" value="PROTEIN KINASE DOMAIN-CONTAINING PROTEIN"/>
    <property type="match status" value="1"/>
</dbReference>
<evidence type="ECO:0000256" key="20">
    <source>
        <dbReference type="SAM" id="Phobius"/>
    </source>
</evidence>
<dbReference type="InterPro" id="IPR055414">
    <property type="entry name" value="LRR_R13L4/SHOC2-like"/>
</dbReference>
<keyword evidence="23" id="KW-1185">Reference proteome</keyword>
<comment type="catalytic activity">
    <reaction evidence="18">
        <text>L-seryl-[protein] + ATP = O-phospho-L-seryl-[protein] + ADP + H(+)</text>
        <dbReference type="Rhea" id="RHEA:17989"/>
        <dbReference type="Rhea" id="RHEA-COMP:9863"/>
        <dbReference type="Rhea" id="RHEA-COMP:11604"/>
        <dbReference type="ChEBI" id="CHEBI:15378"/>
        <dbReference type="ChEBI" id="CHEBI:29999"/>
        <dbReference type="ChEBI" id="CHEBI:30616"/>
        <dbReference type="ChEBI" id="CHEBI:83421"/>
        <dbReference type="ChEBI" id="CHEBI:456216"/>
        <dbReference type="EC" id="2.7.11.1"/>
    </reaction>
</comment>
<dbReference type="Gene3D" id="3.80.10.10">
    <property type="entry name" value="Ribonuclease Inhibitor"/>
    <property type="match status" value="2"/>
</dbReference>
<evidence type="ECO:0000256" key="11">
    <source>
        <dbReference type="ARBA" id="ARBA00022777"/>
    </source>
</evidence>
<evidence type="ECO:0000256" key="19">
    <source>
        <dbReference type="SAM" id="MobiDB-lite"/>
    </source>
</evidence>
<feature type="domain" description="Protein kinase" evidence="21">
    <location>
        <begin position="722"/>
        <end position="1004"/>
    </location>
</feature>
<evidence type="ECO:0000256" key="7">
    <source>
        <dbReference type="ARBA" id="ARBA00022692"/>
    </source>
</evidence>
<keyword evidence="13 20" id="KW-1133">Transmembrane helix</keyword>
<evidence type="ECO:0000256" key="14">
    <source>
        <dbReference type="ARBA" id="ARBA00023136"/>
    </source>
</evidence>
<comment type="caution">
    <text evidence="22">The sequence shown here is derived from an EMBL/GenBank/DDBJ whole genome shotgun (WGS) entry which is preliminary data.</text>
</comment>
<dbReference type="FunFam" id="3.80.10.10:FF:000838">
    <property type="entry name" value="Probable LRR receptor-like serine/threonine-protein kinase At1g53440"/>
    <property type="match status" value="1"/>
</dbReference>
<sequence length="1087" mass="119646">PDALSLTPSNSFHFPQLLSLTPLLVISSIYYRSRYLCCQITVNRRRRWIETQNTMPFPTATAVLFALSCLSICFELRSLAQVSSPLLPQEEVEALGKLQNTGWNVRRNSCGSPQWNRSLSDDIECNVTCDCSFARGTICHVTNVAVKGFNVTGVLPPELGNLTRLTELDFTRNYINGTIPPSLAQLRNLTILSLLGNRISGPIPSQIGNIATLEHLVLEDNLLGGPLPRSLGNLKNLKRLLLSANNFTGSLPDSLGNLLNIEDFRIDGSSLSGKLPEFIGNWSNLDRLDLQGTSMQGPIPTAVSMLTNLTQLRISDLSGPSSVFPDIKNLSKLKELVLRNCLITGPIPDNFGEITKLKTLDLSFNSLTGTIPATLQSPKSLEYMFLNNNSLSGEVPGWVLNSKDSFDLSYNNFTGRAQPSCQQLDVNLVSSYSSSVSNSVPWCLRKDLPCPRNPKEHTFFINCGGPRERFEDEDYEEDLTSNGRSNFFSVSERWGYSSTGIFLGKVDADYLARNTFGHNVTGVYSTARLAPQSLKYYGLCMIKGSYTVKLHFAEIMYSNDQTFSSLGSRIFDISIQGKVVRPDFDIMKEAGGVGLDITEVFDNVTVDGNTLEIHLYWSGKGTTAIPDRGVYGPLISGISITPSKCNVIHNFPVDEGGGGLSGGAIAGIVVSSLLVVLFICIFIFMRRRRKDDGNSGSTELRGLDLQTGMFTLRQIKYATNNFDPTNKIGEGGFGPVYKGMLSDGGVIAVKQLSSKSKQGNREFVNEIGMISALQHPNLVKLYGCCIEGNQLLLVYEYLENNSLARALFGKHENKLKLDWQTRKKILLGIAKGLAYLHEESRLKIVHRDIKATNVLLDKDLNAKISDFGLAKLDEEENTHISTRIAGTIGYMAPEYAMRGYLTDKADVYSFGIVILETMSGTSNTNYRPKEEFVYLLDWAYVLQEQGNLLELVDPELGKSYSKEEARKLLNIALLCTNPSPTLRPPTSSVVKMMEGKAPVQAPIIKRGESDASSADARFRAFQTLSQDSHTNITNASWESSDPGQKSISMVDGPWTMNSTSSALSNDDHDNDDDASHLSQPSSSARLL</sequence>
<dbReference type="InterPro" id="IPR021720">
    <property type="entry name" value="Malectin_dom"/>
</dbReference>
<name>A0AAV0JH52_9ROSI</name>
<dbReference type="Proteomes" id="UP001154282">
    <property type="component" value="Unassembled WGS sequence"/>
</dbReference>
<dbReference type="PROSITE" id="PS00108">
    <property type="entry name" value="PROTEIN_KINASE_ST"/>
    <property type="match status" value="1"/>
</dbReference>
<keyword evidence="10" id="KW-0547">Nucleotide-binding</keyword>
<dbReference type="PROSITE" id="PS50011">
    <property type="entry name" value="PROTEIN_KINASE_DOM"/>
    <property type="match status" value="1"/>
</dbReference>
<dbReference type="Gene3D" id="2.60.120.430">
    <property type="entry name" value="Galactose-binding lectin"/>
    <property type="match status" value="1"/>
</dbReference>
<evidence type="ECO:0000256" key="3">
    <source>
        <dbReference type="ARBA" id="ARBA00022527"/>
    </source>
</evidence>
<evidence type="ECO:0000313" key="22">
    <source>
        <dbReference type="EMBL" id="CAI0409250.1"/>
    </source>
</evidence>
<dbReference type="InterPro" id="IPR000719">
    <property type="entry name" value="Prot_kinase_dom"/>
</dbReference>
<dbReference type="GO" id="GO:0005524">
    <property type="term" value="F:ATP binding"/>
    <property type="evidence" value="ECO:0007669"/>
    <property type="project" value="UniProtKB-KW"/>
</dbReference>
<evidence type="ECO:0000313" key="23">
    <source>
        <dbReference type="Proteomes" id="UP001154282"/>
    </source>
</evidence>
<protein>
    <recommendedName>
        <fullName evidence="2">non-specific serine/threonine protein kinase</fullName>
        <ecNumber evidence="2">2.7.11.1</ecNumber>
    </recommendedName>
</protein>
<feature type="transmembrane region" description="Helical" evidence="20">
    <location>
        <begin position="664"/>
        <end position="685"/>
    </location>
</feature>
<dbReference type="InterPro" id="IPR032675">
    <property type="entry name" value="LRR_dom_sf"/>
</dbReference>
<gene>
    <name evidence="22" type="ORF">LITE_LOCUS14312</name>
</gene>
<evidence type="ECO:0000256" key="17">
    <source>
        <dbReference type="ARBA" id="ARBA00047899"/>
    </source>
</evidence>
<dbReference type="Gene3D" id="1.10.510.10">
    <property type="entry name" value="Transferase(Phosphotransferase) domain 1"/>
    <property type="match status" value="1"/>
</dbReference>
<keyword evidence="14 20" id="KW-0472">Membrane</keyword>
<dbReference type="Gene3D" id="3.30.200.20">
    <property type="entry name" value="Phosphorylase Kinase, domain 1"/>
    <property type="match status" value="1"/>
</dbReference>
<dbReference type="Pfam" id="PF07714">
    <property type="entry name" value="PK_Tyr_Ser-Thr"/>
    <property type="match status" value="1"/>
</dbReference>
<evidence type="ECO:0000259" key="21">
    <source>
        <dbReference type="PROSITE" id="PS50011"/>
    </source>
</evidence>
<keyword evidence="16" id="KW-0325">Glycoprotein</keyword>
<dbReference type="Pfam" id="PF23598">
    <property type="entry name" value="LRR_14"/>
    <property type="match status" value="1"/>
</dbReference>
<dbReference type="InterPro" id="IPR001245">
    <property type="entry name" value="Ser-Thr/Tyr_kinase_cat_dom"/>
</dbReference>
<dbReference type="GO" id="GO:0016020">
    <property type="term" value="C:membrane"/>
    <property type="evidence" value="ECO:0007669"/>
    <property type="project" value="UniProtKB-SubCell"/>
</dbReference>
<dbReference type="InterPro" id="IPR001611">
    <property type="entry name" value="Leu-rich_rpt"/>
</dbReference>
<dbReference type="AlphaFoldDB" id="A0AAV0JH52"/>